<dbReference type="InterPro" id="IPR032466">
    <property type="entry name" value="Metal_Hydrolase"/>
</dbReference>
<dbReference type="Gene3D" id="3.20.20.140">
    <property type="entry name" value="Metal-dependent hydrolases"/>
    <property type="match status" value="1"/>
</dbReference>
<evidence type="ECO:0000313" key="10">
    <source>
        <dbReference type="Proteomes" id="UP000095645"/>
    </source>
</evidence>
<feature type="domain" description="Adenine deaminase C-terminal" evidence="8">
    <location>
        <begin position="397"/>
        <end position="559"/>
    </location>
</feature>
<name>A0A174F716_9FIRM</name>
<proteinExistence type="inferred from homology"/>
<dbReference type="Gene3D" id="2.30.40.10">
    <property type="entry name" value="Urease, subunit C, domain 1"/>
    <property type="match status" value="1"/>
</dbReference>
<dbReference type="HAMAP" id="MF_01518">
    <property type="entry name" value="Adenine_deamin"/>
    <property type="match status" value="1"/>
</dbReference>
<dbReference type="AlphaFoldDB" id="A0A174F716"/>
<keyword evidence="3 6" id="KW-0378">Hydrolase</keyword>
<dbReference type="InterPro" id="IPR011059">
    <property type="entry name" value="Metal-dep_hydrolase_composite"/>
</dbReference>
<evidence type="ECO:0000256" key="1">
    <source>
        <dbReference type="ARBA" id="ARBA00006773"/>
    </source>
</evidence>
<sequence>MDLKVYREHTKVTRRFKEAELVLKNAKIINVFTNEIITGDIAIEDGMIVGIGNYEGKQEHDMTGKYVCPGFIDSHLHLESTLVTPKELVTVASRHGTTTFIVDPHESANVSGLAGINYILDQTEDASANVFVMMPSCVPATSIDDNGCTLTAEDMTQYLDNERVLGLGEVMDYISVVNADPGMHRKLDLFKDKVRDGHAPFLAEEDLQAYVMAGISTDHECSDFQYAMRERRNGMTVLIREGSAAKNLEAIVKGIVENNIPVEGFCFCTDDKHIEDIEREGHIDYNVRKAIELGMNPVSAIKMATIYPAICYGFHNLGAVAPGYQADLVVLNDLNKISIENVYYKGEVIEQEEEIEIKKCPDELKNTVHVGKFSKNDLQLESPTGYFPVIEMQEGQITTKKQIKKFSGGKCLFLSNAQYQKIAVIERHKSTGKTGVGIVSGFGIQKGAIASSVSHDSHNIIVIGDNDEDMVLAVQELIRTQGGYTIVADHKIFDTLELPVMGLMSDAGYQYNNHKLKNMINKAHEMGVGRGIDPFITLSFMALPVIPEVRITPRGVYDVLGGEFCSY</sequence>
<feature type="domain" description="Amidohydrolase-related" evidence="7">
    <location>
        <begin position="66"/>
        <end position="348"/>
    </location>
</feature>
<dbReference type="NCBIfam" id="TIGR01178">
    <property type="entry name" value="ade"/>
    <property type="match status" value="1"/>
</dbReference>
<evidence type="ECO:0000256" key="4">
    <source>
        <dbReference type="ARBA" id="ARBA00023211"/>
    </source>
</evidence>
<dbReference type="PANTHER" id="PTHR11113:SF2">
    <property type="entry name" value="ADENINE DEAMINASE"/>
    <property type="match status" value="1"/>
</dbReference>
<dbReference type="SUPFAM" id="SSF51338">
    <property type="entry name" value="Composite domain of metallo-dependent hydrolases"/>
    <property type="match status" value="1"/>
</dbReference>
<keyword evidence="4 6" id="KW-0464">Manganese</keyword>
<dbReference type="SUPFAM" id="SSF51556">
    <property type="entry name" value="Metallo-dependent hydrolases"/>
    <property type="match status" value="1"/>
</dbReference>
<dbReference type="GO" id="GO:0000034">
    <property type="term" value="F:adenine deaminase activity"/>
    <property type="evidence" value="ECO:0007669"/>
    <property type="project" value="UniProtKB-UniRule"/>
</dbReference>
<dbReference type="RefSeq" id="WP_055058568.1">
    <property type="nucleotide sequence ID" value="NZ_CYZP01000029.1"/>
</dbReference>
<evidence type="ECO:0000256" key="6">
    <source>
        <dbReference type="HAMAP-Rule" id="MF_01518"/>
    </source>
</evidence>
<comment type="cofactor">
    <cofactor evidence="6">
        <name>Mn(2+)</name>
        <dbReference type="ChEBI" id="CHEBI:29035"/>
    </cofactor>
</comment>
<dbReference type="CDD" id="cd01295">
    <property type="entry name" value="AdeC"/>
    <property type="match status" value="1"/>
</dbReference>
<dbReference type="InterPro" id="IPR006680">
    <property type="entry name" value="Amidohydro-rel"/>
</dbReference>
<dbReference type="Pfam" id="PF13382">
    <property type="entry name" value="Adenine_deam_C"/>
    <property type="match status" value="1"/>
</dbReference>
<dbReference type="InterPro" id="IPR026912">
    <property type="entry name" value="Adenine_deam_C"/>
</dbReference>
<organism evidence="9 10">
    <name type="scientific">Blautia obeum</name>
    <dbReference type="NCBI Taxonomy" id="40520"/>
    <lineage>
        <taxon>Bacteria</taxon>
        <taxon>Bacillati</taxon>
        <taxon>Bacillota</taxon>
        <taxon>Clostridia</taxon>
        <taxon>Lachnospirales</taxon>
        <taxon>Lachnospiraceae</taxon>
        <taxon>Blautia</taxon>
    </lineage>
</organism>
<evidence type="ECO:0000256" key="2">
    <source>
        <dbReference type="ARBA" id="ARBA00012782"/>
    </source>
</evidence>
<evidence type="ECO:0000259" key="7">
    <source>
        <dbReference type="Pfam" id="PF01979"/>
    </source>
</evidence>
<comment type="similarity">
    <text evidence="1 6">Belongs to the metallo-dependent hydrolases superfamily. Adenine deaminase family.</text>
</comment>
<dbReference type="PANTHER" id="PTHR11113">
    <property type="entry name" value="N-ACETYLGLUCOSAMINE-6-PHOSPHATE DEACETYLASE"/>
    <property type="match status" value="1"/>
</dbReference>
<reference evidence="9 10" key="1">
    <citation type="submission" date="2015-09" db="EMBL/GenBank/DDBJ databases">
        <authorList>
            <consortium name="Pathogen Informatics"/>
        </authorList>
    </citation>
    <scope>NUCLEOTIDE SEQUENCE [LARGE SCALE GENOMIC DNA]</scope>
    <source>
        <strain evidence="9 10">2789STDY5834861</strain>
    </source>
</reference>
<evidence type="ECO:0000256" key="3">
    <source>
        <dbReference type="ARBA" id="ARBA00022801"/>
    </source>
</evidence>
<dbReference type="InterPro" id="IPR006679">
    <property type="entry name" value="Adenine_deam"/>
</dbReference>
<protein>
    <recommendedName>
        <fullName evidence="2 6">Adenine deaminase</fullName>
        <shortName evidence="6">Adenase</shortName>
        <shortName evidence="6">Adenine aminase</shortName>
        <ecNumber evidence="2 6">3.5.4.2</ecNumber>
    </recommendedName>
</protein>
<gene>
    <name evidence="9" type="primary">adeC_2</name>
    <name evidence="6" type="synonym">ade</name>
    <name evidence="9" type="ORF">ERS852476_02873</name>
</gene>
<dbReference type="Proteomes" id="UP000095645">
    <property type="component" value="Unassembled WGS sequence"/>
</dbReference>
<evidence type="ECO:0000256" key="5">
    <source>
        <dbReference type="ARBA" id="ARBA00047720"/>
    </source>
</evidence>
<comment type="catalytic activity">
    <reaction evidence="5 6">
        <text>adenine + H2O + H(+) = hypoxanthine + NH4(+)</text>
        <dbReference type="Rhea" id="RHEA:23688"/>
        <dbReference type="ChEBI" id="CHEBI:15377"/>
        <dbReference type="ChEBI" id="CHEBI:15378"/>
        <dbReference type="ChEBI" id="CHEBI:16708"/>
        <dbReference type="ChEBI" id="CHEBI:17368"/>
        <dbReference type="ChEBI" id="CHEBI:28938"/>
        <dbReference type="EC" id="3.5.4.2"/>
    </reaction>
</comment>
<dbReference type="GO" id="GO:0006146">
    <property type="term" value="P:adenine catabolic process"/>
    <property type="evidence" value="ECO:0007669"/>
    <property type="project" value="InterPro"/>
</dbReference>
<accession>A0A174F716</accession>
<evidence type="ECO:0000313" key="9">
    <source>
        <dbReference type="EMBL" id="CUO43935.1"/>
    </source>
</evidence>
<evidence type="ECO:0000259" key="8">
    <source>
        <dbReference type="Pfam" id="PF13382"/>
    </source>
</evidence>
<dbReference type="EC" id="3.5.4.2" evidence="2 6"/>
<dbReference type="Pfam" id="PF01979">
    <property type="entry name" value="Amidohydro_1"/>
    <property type="match status" value="1"/>
</dbReference>
<dbReference type="EMBL" id="CYZP01000029">
    <property type="protein sequence ID" value="CUO43935.1"/>
    <property type="molecule type" value="Genomic_DNA"/>
</dbReference>